<dbReference type="EMBL" id="DS267810">
    <property type="protein sequence ID" value="EDN58240.1"/>
    <property type="molecule type" value="Genomic_DNA"/>
</dbReference>
<proteinExistence type="predicted"/>
<evidence type="ECO:0000313" key="2">
    <source>
        <dbReference type="EMBL" id="EDN58240.1"/>
    </source>
</evidence>
<keyword evidence="3" id="KW-1185">Reference proteome</keyword>
<dbReference type="Proteomes" id="UP000242664">
    <property type="component" value="Unassembled WGS sequence"/>
</dbReference>
<organism evidence="2 3">
    <name type="scientific">Vibrio antiquarius (strain Ex25)</name>
    <dbReference type="NCBI Taxonomy" id="150340"/>
    <lineage>
        <taxon>Bacteria</taxon>
        <taxon>Pseudomonadati</taxon>
        <taxon>Pseudomonadota</taxon>
        <taxon>Gammaproteobacteria</taxon>
        <taxon>Vibrionales</taxon>
        <taxon>Vibrionaceae</taxon>
        <taxon>Vibrio</taxon>
        <taxon>Vibrio diabolicus subgroup</taxon>
    </lineage>
</organism>
<accession>A0ABM9WXX6</accession>
<evidence type="ECO:0000256" key="1">
    <source>
        <dbReference type="SAM" id="MobiDB-lite"/>
    </source>
</evidence>
<name>A0ABM9WXX6_VIBAE</name>
<evidence type="ECO:0000313" key="3">
    <source>
        <dbReference type="Proteomes" id="UP000242664"/>
    </source>
</evidence>
<feature type="region of interest" description="Disordered" evidence="1">
    <location>
        <begin position="1"/>
        <end position="36"/>
    </location>
</feature>
<feature type="non-terminal residue" evidence="2">
    <location>
        <position position="1"/>
    </location>
</feature>
<sequence>VQDPYPYKPSHGAGQAIRSPAVNDPTDRTSYVQLLV</sequence>
<gene>
    <name evidence="2" type="ORF">VEx25_A0071</name>
</gene>
<reference evidence="3" key="1">
    <citation type="submission" date="2006-10" db="EMBL/GenBank/DDBJ databases">
        <authorList>
            <person name="Heidelberg J."/>
            <person name="Sebastian Y."/>
        </authorList>
    </citation>
    <scope>NUCLEOTIDE SEQUENCE [LARGE SCALE GENOMIC DNA]</scope>
    <source>
        <strain evidence="3">EX25</strain>
    </source>
</reference>
<protein>
    <submittedName>
        <fullName evidence="2">Uncharacterized protein</fullName>
    </submittedName>
</protein>